<dbReference type="Pfam" id="PF00534">
    <property type="entry name" value="Glycos_transf_1"/>
    <property type="match status" value="1"/>
</dbReference>
<keyword evidence="1 4" id="KW-0808">Transferase</keyword>
<sequence length="384" mass="41974">MRIGIDVTAGMWQGAGIGRYTRELVRAAVQAGPDLAFHLFYASGGLDPQSPFARYAHELAAGYPNITLRPIPISPRLLTILWQRLQLPIRVEWLIGPIDVVHAPDFVLPPTKARTLLTIHDLTFLVEPACAEPNLRRYLSAAVPRSLQRADLIVVDSKATANDLGRLYGIPSRRVRLLYPAVDGRFRPMPAAETAPVRERLRLPNRFLLFVGTLEPRKNLVRLLQAFALVNADDPDLHLVIAGRRGWLYDEIFTAVERSSARGRIHFLDFVADDDLPALYNLAEAFVYPSLYEGFGFPVLEALACGTPVVTAKVASLPEVAGSAAIMVDPLEVEDIAAGIRAALADPAPLRAAGPPQAATFRWEQTGQALVAIYRELAATAAAT</sequence>
<dbReference type="RefSeq" id="WP_066789755.1">
    <property type="nucleotide sequence ID" value="NZ_LWQS01000071.1"/>
</dbReference>
<evidence type="ECO:0000313" key="5">
    <source>
        <dbReference type="Proteomes" id="UP000078287"/>
    </source>
</evidence>
<keyword evidence="5" id="KW-1185">Reference proteome</keyword>
<evidence type="ECO:0000259" key="2">
    <source>
        <dbReference type="Pfam" id="PF00534"/>
    </source>
</evidence>
<protein>
    <submittedName>
        <fullName evidence="4">Glycosyl transferase family 1</fullName>
    </submittedName>
</protein>
<name>A0A178M7K6_9CHLR</name>
<dbReference type="GO" id="GO:0009103">
    <property type="term" value="P:lipopolysaccharide biosynthetic process"/>
    <property type="evidence" value="ECO:0007669"/>
    <property type="project" value="TreeGrafter"/>
</dbReference>
<reference evidence="4 5" key="1">
    <citation type="submission" date="2016-04" db="EMBL/GenBank/DDBJ databases">
        <title>Chloroflexus islandicus sp. nov., a thermophilic filamentous anoxygenic phototrophic bacterium from geyser Strokkur (Iceland).</title>
        <authorList>
            <person name="Gaisin V.A."/>
            <person name="Kalashnikov A.M."/>
            <person name="Sukhacheva M.V."/>
            <person name="Grouzdev D.S."/>
            <person name="Ivanov T.M."/>
            <person name="Kuznetsov B."/>
            <person name="Gorlenko V.M."/>
        </authorList>
    </citation>
    <scope>NUCLEOTIDE SEQUENCE [LARGE SCALE GENOMIC DNA]</scope>
    <source>
        <strain evidence="5">isl-2</strain>
    </source>
</reference>
<dbReference type="Gene3D" id="3.40.50.2000">
    <property type="entry name" value="Glycogen Phosphorylase B"/>
    <property type="match status" value="2"/>
</dbReference>
<proteinExistence type="predicted"/>
<evidence type="ECO:0000313" key="4">
    <source>
        <dbReference type="EMBL" id="OAN44197.1"/>
    </source>
</evidence>
<dbReference type="Proteomes" id="UP000078287">
    <property type="component" value="Unassembled WGS sequence"/>
</dbReference>
<dbReference type="PANTHER" id="PTHR46401">
    <property type="entry name" value="GLYCOSYLTRANSFERASE WBBK-RELATED"/>
    <property type="match status" value="1"/>
</dbReference>
<evidence type="ECO:0000256" key="1">
    <source>
        <dbReference type="ARBA" id="ARBA00022679"/>
    </source>
</evidence>
<dbReference type="CDD" id="cd03809">
    <property type="entry name" value="GT4_MtfB-like"/>
    <property type="match status" value="1"/>
</dbReference>
<gene>
    <name evidence="4" type="ORF">A6A03_03380</name>
</gene>
<dbReference type="PANTHER" id="PTHR46401:SF2">
    <property type="entry name" value="GLYCOSYLTRANSFERASE WBBK-RELATED"/>
    <property type="match status" value="1"/>
</dbReference>
<dbReference type="STRING" id="1707952.A6A03_03380"/>
<feature type="domain" description="Glycosyltransferase subfamily 4-like N-terminal" evidence="3">
    <location>
        <begin position="16"/>
        <end position="183"/>
    </location>
</feature>
<dbReference type="AlphaFoldDB" id="A0A178M7K6"/>
<accession>A0A178M7K6</accession>
<dbReference type="GO" id="GO:0016757">
    <property type="term" value="F:glycosyltransferase activity"/>
    <property type="evidence" value="ECO:0007669"/>
    <property type="project" value="InterPro"/>
</dbReference>
<dbReference type="Pfam" id="PF13439">
    <property type="entry name" value="Glyco_transf_4"/>
    <property type="match status" value="1"/>
</dbReference>
<dbReference type="EMBL" id="LWQS01000071">
    <property type="protein sequence ID" value="OAN44197.1"/>
    <property type="molecule type" value="Genomic_DNA"/>
</dbReference>
<organism evidence="4 5">
    <name type="scientific">Chloroflexus islandicus</name>
    <dbReference type="NCBI Taxonomy" id="1707952"/>
    <lineage>
        <taxon>Bacteria</taxon>
        <taxon>Bacillati</taxon>
        <taxon>Chloroflexota</taxon>
        <taxon>Chloroflexia</taxon>
        <taxon>Chloroflexales</taxon>
        <taxon>Chloroflexineae</taxon>
        <taxon>Chloroflexaceae</taxon>
        <taxon>Chloroflexus</taxon>
    </lineage>
</organism>
<dbReference type="InterPro" id="IPR001296">
    <property type="entry name" value="Glyco_trans_1"/>
</dbReference>
<dbReference type="FunFam" id="3.40.50.2000:FF:000119">
    <property type="entry name" value="Glycosyl transferase group 1"/>
    <property type="match status" value="1"/>
</dbReference>
<feature type="domain" description="Glycosyl transferase family 1" evidence="2">
    <location>
        <begin position="201"/>
        <end position="351"/>
    </location>
</feature>
<comment type="caution">
    <text evidence="4">The sequence shown here is derived from an EMBL/GenBank/DDBJ whole genome shotgun (WGS) entry which is preliminary data.</text>
</comment>
<evidence type="ECO:0000259" key="3">
    <source>
        <dbReference type="Pfam" id="PF13439"/>
    </source>
</evidence>
<dbReference type="SUPFAM" id="SSF53756">
    <property type="entry name" value="UDP-Glycosyltransferase/glycogen phosphorylase"/>
    <property type="match status" value="1"/>
</dbReference>
<dbReference type="InterPro" id="IPR028098">
    <property type="entry name" value="Glyco_trans_4-like_N"/>
</dbReference>
<dbReference type="OrthoDB" id="9769555at2"/>